<reference evidence="8 9" key="1">
    <citation type="submission" date="2019-02" db="EMBL/GenBank/DDBJ databases">
        <title>Genomic Encyclopedia of Type Strains, Phase IV (KMG-IV): sequencing the most valuable type-strain genomes for metagenomic binning, comparative biology and taxonomic classification.</title>
        <authorList>
            <person name="Goeker M."/>
        </authorList>
    </citation>
    <scope>NUCLEOTIDE SEQUENCE [LARGE SCALE GENOMIC DNA]</scope>
    <source>
        <strain evidence="8 9">DSM 10617</strain>
    </source>
</reference>
<evidence type="ECO:0000256" key="3">
    <source>
        <dbReference type="ARBA" id="ARBA00015084"/>
    </source>
</evidence>
<dbReference type="CDD" id="cd16274">
    <property type="entry name" value="PQQB-like_MBL-fold"/>
    <property type="match status" value="1"/>
</dbReference>
<dbReference type="AlphaFoldDB" id="A0A4Q7LIX3"/>
<dbReference type="GO" id="GO:0018189">
    <property type="term" value="P:pyrroloquinoline quinone biosynthetic process"/>
    <property type="evidence" value="ECO:0007669"/>
    <property type="project" value="UniProtKB-UniRule"/>
</dbReference>
<evidence type="ECO:0000259" key="7">
    <source>
        <dbReference type="Pfam" id="PF12706"/>
    </source>
</evidence>
<dbReference type="UniPathway" id="UPA00539"/>
<dbReference type="PANTHER" id="PTHR42663">
    <property type="entry name" value="HYDROLASE C777.06C-RELATED-RELATED"/>
    <property type="match status" value="1"/>
</dbReference>
<evidence type="ECO:0000313" key="9">
    <source>
        <dbReference type="Proteomes" id="UP000293433"/>
    </source>
</evidence>
<keyword evidence="9" id="KW-1185">Reference proteome</keyword>
<comment type="similarity">
    <text evidence="2 6">Belongs to the PqqB family.</text>
</comment>
<comment type="caution">
    <text evidence="8">The sequence shown here is derived from an EMBL/GenBank/DDBJ whole genome shotgun (WGS) entry which is preliminary data.</text>
</comment>
<keyword evidence="4 6" id="KW-0813">Transport</keyword>
<dbReference type="InterPro" id="IPR011842">
    <property type="entry name" value="PQQ_synth_PqqB"/>
</dbReference>
<organism evidence="8 9">
    <name type="scientific">Sphaerotilus mobilis</name>
    <dbReference type="NCBI Taxonomy" id="47994"/>
    <lineage>
        <taxon>Bacteria</taxon>
        <taxon>Pseudomonadati</taxon>
        <taxon>Pseudomonadota</taxon>
        <taxon>Betaproteobacteria</taxon>
        <taxon>Burkholderiales</taxon>
        <taxon>Sphaerotilaceae</taxon>
        <taxon>Sphaerotilus</taxon>
    </lineage>
</organism>
<evidence type="ECO:0000256" key="2">
    <source>
        <dbReference type="ARBA" id="ARBA00008481"/>
    </source>
</evidence>
<keyword evidence="5 6" id="KW-0884">PQQ biosynthesis</keyword>
<accession>A0A4Q7LIX3</accession>
<dbReference type="NCBIfam" id="TIGR02108">
    <property type="entry name" value="PQQ_syn_pqqB"/>
    <property type="match status" value="1"/>
</dbReference>
<comment type="function">
    <text evidence="6">May be involved in the transport of PQQ or its precursor to the periplasm.</text>
</comment>
<evidence type="ECO:0000256" key="5">
    <source>
        <dbReference type="ARBA" id="ARBA00022905"/>
    </source>
</evidence>
<dbReference type="InterPro" id="IPR036866">
    <property type="entry name" value="RibonucZ/Hydroxyglut_hydro"/>
</dbReference>
<evidence type="ECO:0000256" key="1">
    <source>
        <dbReference type="ARBA" id="ARBA00004886"/>
    </source>
</evidence>
<dbReference type="SUPFAM" id="SSF56281">
    <property type="entry name" value="Metallo-hydrolase/oxidoreductase"/>
    <property type="match status" value="1"/>
</dbReference>
<feature type="domain" description="Metallo-beta-lactamase" evidence="7">
    <location>
        <begin position="61"/>
        <end position="288"/>
    </location>
</feature>
<sequence length="321" mass="34220">MNPAPSTAPQALTVRVLGSAAGGGFPQWNCNCRQCAAVRAGSPHHRARTQSSIAVGGPQDWLLVNASPDILTQLQRSPALQPARALRDSGIAAVLLCDGQIDHSTGLFMLRERGRPLPLWSTRPAHEDLSQGNPILRVLGHYCGVDWHELPLDGTAVRLPAALEAPQLAPLRITALPLDSKPAPYSPHREAPVEGDNVGLVLENTATGGRVFYAPGLGAISPAVWAAMNSVDAVLVDGTFWTDDEMITLGFSRKTARDIGHLPQSGAGGMLEVLGRLPVRTRKLLIHINNTNPILDEASPERRAVEAAGVEVSFDGLELLF</sequence>
<dbReference type="Pfam" id="PF12706">
    <property type="entry name" value="Lactamase_B_2"/>
    <property type="match status" value="1"/>
</dbReference>
<gene>
    <name evidence="6" type="primary">pqqB</name>
    <name evidence="8" type="ORF">EV685_1923</name>
</gene>
<dbReference type="Proteomes" id="UP000293433">
    <property type="component" value="Unassembled WGS sequence"/>
</dbReference>
<dbReference type="HAMAP" id="MF_00653">
    <property type="entry name" value="PQQ_syn_PqqB"/>
    <property type="match status" value="1"/>
</dbReference>
<dbReference type="PANTHER" id="PTHR42663:SF7">
    <property type="entry name" value="COENZYME PQQ SYNTHESIS PROTEIN B"/>
    <property type="match status" value="1"/>
</dbReference>
<dbReference type="EMBL" id="SGWV01000009">
    <property type="protein sequence ID" value="RZS54446.1"/>
    <property type="molecule type" value="Genomic_DNA"/>
</dbReference>
<dbReference type="Gene3D" id="3.60.15.10">
    <property type="entry name" value="Ribonuclease Z/Hydroxyacylglutathione hydrolase-like"/>
    <property type="match status" value="1"/>
</dbReference>
<name>A0A4Q7LIX3_9BURK</name>
<proteinExistence type="inferred from homology"/>
<comment type="pathway">
    <text evidence="1 6">Cofactor biosynthesis; pyrroloquinoline quinone biosynthesis.</text>
</comment>
<dbReference type="InterPro" id="IPR001279">
    <property type="entry name" value="Metallo-B-lactamas"/>
</dbReference>
<evidence type="ECO:0000313" key="8">
    <source>
        <dbReference type="EMBL" id="RZS54446.1"/>
    </source>
</evidence>
<evidence type="ECO:0000256" key="4">
    <source>
        <dbReference type="ARBA" id="ARBA00022448"/>
    </source>
</evidence>
<protein>
    <recommendedName>
        <fullName evidence="3 6">Coenzyme PQQ synthesis protein B</fullName>
    </recommendedName>
    <alternativeName>
        <fullName evidence="6">Pyrroloquinoline quinone biosynthesis protein B</fullName>
    </alternativeName>
</protein>
<evidence type="ECO:0000256" key="6">
    <source>
        <dbReference type="HAMAP-Rule" id="MF_00653"/>
    </source>
</evidence>